<name>A0A4R6TQU7_9FLAO</name>
<evidence type="ECO:0008006" key="3">
    <source>
        <dbReference type="Google" id="ProtNLM"/>
    </source>
</evidence>
<dbReference type="Proteomes" id="UP000295468">
    <property type="component" value="Unassembled WGS sequence"/>
</dbReference>
<protein>
    <recommendedName>
        <fullName evidence="3">Peptidyl-prolyl cis-trans isomerase</fullName>
    </recommendedName>
</protein>
<dbReference type="OrthoDB" id="9785180at2"/>
<organism evidence="1 2">
    <name type="scientific">Zeaxanthinibacter enoshimensis</name>
    <dbReference type="NCBI Taxonomy" id="392009"/>
    <lineage>
        <taxon>Bacteria</taxon>
        <taxon>Pseudomonadati</taxon>
        <taxon>Bacteroidota</taxon>
        <taxon>Flavobacteriia</taxon>
        <taxon>Flavobacteriales</taxon>
        <taxon>Flavobacteriaceae</taxon>
        <taxon>Zeaxanthinibacter</taxon>
    </lineage>
</organism>
<dbReference type="EMBL" id="SNYI01000002">
    <property type="protein sequence ID" value="TDQ30870.1"/>
    <property type="molecule type" value="Genomic_DNA"/>
</dbReference>
<keyword evidence="2" id="KW-1185">Reference proteome</keyword>
<sequence>MLFIKKLVGRSFSFTGLLIFSLVLVSCEGLWREDPEKEPLARVGDNYLYYDDLQTLLSDDMSPADSASYVSNYIRDWATKQLLLSKARINLTEEELEKFDLLVSNYRTDLYTRAYKEVLVDQKGDTTVTQEQLERFYENEKDNFRLKEKLVKLRYAELPRQFLNLDEVTARIQRFNEQDHRFLDSVGVQFKKLNFNDSLWVPVSRVIQEIPPINAENESRYLNKSQFFQLEDSTGVYLGKVLDILPLNEIAPLSYIKPTIRHVLLNRRKLDYLRRLETEIIDEATKEKEFEVYERKK</sequence>
<reference evidence="1 2" key="1">
    <citation type="submission" date="2019-03" db="EMBL/GenBank/DDBJ databases">
        <title>Genomic Encyclopedia of Archaeal and Bacterial Type Strains, Phase II (KMG-II): from individual species to whole genera.</title>
        <authorList>
            <person name="Goeker M."/>
        </authorList>
    </citation>
    <scope>NUCLEOTIDE SEQUENCE [LARGE SCALE GENOMIC DNA]</scope>
    <source>
        <strain evidence="1 2">DSM 18435</strain>
    </source>
</reference>
<evidence type="ECO:0000313" key="1">
    <source>
        <dbReference type="EMBL" id="TDQ30870.1"/>
    </source>
</evidence>
<dbReference type="AlphaFoldDB" id="A0A4R6TQU7"/>
<comment type="caution">
    <text evidence="1">The sequence shown here is derived from an EMBL/GenBank/DDBJ whole genome shotgun (WGS) entry which is preliminary data.</text>
</comment>
<accession>A0A4R6TQU7</accession>
<gene>
    <name evidence="1" type="ORF">CLV82_1566</name>
</gene>
<proteinExistence type="predicted"/>
<dbReference type="RefSeq" id="WP_133643742.1">
    <property type="nucleotide sequence ID" value="NZ_SNYI01000002.1"/>
</dbReference>
<evidence type="ECO:0000313" key="2">
    <source>
        <dbReference type="Proteomes" id="UP000295468"/>
    </source>
</evidence>
<dbReference type="PROSITE" id="PS51257">
    <property type="entry name" value="PROKAR_LIPOPROTEIN"/>
    <property type="match status" value="1"/>
</dbReference>